<evidence type="ECO:0000313" key="4">
    <source>
        <dbReference type="EMBL" id="NVI06804.1"/>
    </source>
</evidence>
<reference evidence="4 5" key="1">
    <citation type="submission" date="2019-08" db="EMBL/GenBank/DDBJ databases">
        <title>Paraburkholderia simonii sp. nov. and P. youngii sp. nov. Brazilian and Mexican Mimosa-associated rhizobia.</title>
        <authorList>
            <person name="Mavima L."/>
            <person name="Beukes C.W."/>
            <person name="Palmer M."/>
            <person name="De Meyer S.E."/>
            <person name="James E.K."/>
            <person name="Maluk M."/>
            <person name="Avontuur J.R."/>
            <person name="Chan W.Y."/>
            <person name="Venter S.N."/>
            <person name="Steenkamp E.T."/>
        </authorList>
    </citation>
    <scope>NUCLEOTIDE SEQUENCE [LARGE SCALE GENOMIC DNA]</scope>
    <source>
        <strain evidence="4 5">JPY454</strain>
    </source>
</reference>
<dbReference type="Proteomes" id="UP000821598">
    <property type="component" value="Unassembled WGS sequence"/>
</dbReference>
<evidence type="ECO:0000256" key="2">
    <source>
        <dbReference type="ARBA" id="ARBA00023008"/>
    </source>
</evidence>
<organism evidence="4 5">
    <name type="scientific">Paraburkholderia youngii</name>
    <dbReference type="NCBI Taxonomy" id="2782701"/>
    <lineage>
        <taxon>Bacteria</taxon>
        <taxon>Pseudomonadati</taxon>
        <taxon>Pseudomonadota</taxon>
        <taxon>Betaproteobacteria</taxon>
        <taxon>Burkholderiales</taxon>
        <taxon>Burkholderiaceae</taxon>
        <taxon>Paraburkholderia</taxon>
    </lineage>
</organism>
<dbReference type="RefSeq" id="WP_176120366.1">
    <property type="nucleotide sequence ID" value="NZ_JBNDJL010000002.1"/>
</dbReference>
<feature type="domain" description="Thioredoxin" evidence="3">
    <location>
        <begin position="46"/>
        <end position="205"/>
    </location>
</feature>
<keyword evidence="5" id="KW-1185">Reference proteome</keyword>
<dbReference type="InterPro" id="IPR036249">
    <property type="entry name" value="Thioredoxin-like_sf"/>
</dbReference>
<dbReference type="CDD" id="cd02968">
    <property type="entry name" value="SCO"/>
    <property type="match status" value="1"/>
</dbReference>
<gene>
    <name evidence="4" type="ORF">FSB64_24165</name>
</gene>
<sequence>MSETMKRRPSQSAPSPRRRRLLGAALLLALAACGKGISSKLHGVDLSSMKLPGTFHLRDTNGNPRTLEDFRGNVVLLLFGYTRCPDVCPATLARAAQTKRLLGDQGDRLKVIFITVDPERDTPAILEAYTAAFDPTFIGLYGDAQQTAEATRSFGAYCRRVSSGNSYTMEHSELDYIIDTKGVVRFALQYEESAEDIAKDLKLLL</sequence>
<dbReference type="Pfam" id="PF02630">
    <property type="entry name" value="SCO1-SenC"/>
    <property type="match status" value="1"/>
</dbReference>
<comment type="similarity">
    <text evidence="1">Belongs to the SCO1/2 family.</text>
</comment>
<evidence type="ECO:0000256" key="1">
    <source>
        <dbReference type="ARBA" id="ARBA00010996"/>
    </source>
</evidence>
<name>A0ABX2NQS0_9BURK</name>
<accession>A0ABX2NQS0</accession>
<comment type="caution">
    <text evidence="4">The sequence shown here is derived from an EMBL/GenBank/DDBJ whole genome shotgun (WGS) entry which is preliminary data.</text>
</comment>
<dbReference type="PANTHER" id="PTHR12151">
    <property type="entry name" value="ELECTRON TRANSPORT PROTIN SCO1/SENC FAMILY MEMBER"/>
    <property type="match status" value="1"/>
</dbReference>
<evidence type="ECO:0000313" key="5">
    <source>
        <dbReference type="Proteomes" id="UP000821598"/>
    </source>
</evidence>
<proteinExistence type="inferred from homology"/>
<dbReference type="SUPFAM" id="SSF52833">
    <property type="entry name" value="Thioredoxin-like"/>
    <property type="match status" value="1"/>
</dbReference>
<dbReference type="InterPro" id="IPR013766">
    <property type="entry name" value="Thioredoxin_domain"/>
</dbReference>
<dbReference type="PROSITE" id="PS51257">
    <property type="entry name" value="PROKAR_LIPOPROTEIN"/>
    <property type="match status" value="1"/>
</dbReference>
<evidence type="ECO:0000259" key="3">
    <source>
        <dbReference type="PROSITE" id="PS51352"/>
    </source>
</evidence>
<dbReference type="Gene3D" id="3.40.30.10">
    <property type="entry name" value="Glutaredoxin"/>
    <property type="match status" value="1"/>
</dbReference>
<protein>
    <submittedName>
        <fullName evidence="4">SCO family protein</fullName>
    </submittedName>
</protein>
<keyword evidence="2" id="KW-0186">Copper</keyword>
<dbReference type="InterPro" id="IPR003782">
    <property type="entry name" value="SCO1/SenC"/>
</dbReference>
<dbReference type="PROSITE" id="PS51352">
    <property type="entry name" value="THIOREDOXIN_2"/>
    <property type="match status" value="1"/>
</dbReference>
<dbReference type="EMBL" id="VOMC01000027">
    <property type="protein sequence ID" value="NVI06804.1"/>
    <property type="molecule type" value="Genomic_DNA"/>
</dbReference>
<dbReference type="PANTHER" id="PTHR12151:SF25">
    <property type="entry name" value="LINALOOL DEHYDRATASE_ISOMERASE DOMAIN-CONTAINING PROTEIN"/>
    <property type="match status" value="1"/>
</dbReference>